<evidence type="ECO:0000313" key="3">
    <source>
        <dbReference type="WBParaSite" id="nRc.2.0.1.t33504-RA"/>
    </source>
</evidence>
<dbReference type="AlphaFoldDB" id="A0A915K5N0"/>
<sequence>MVAGSISKSMGFWASSSSLVVVLIMVFLRNEGTGGDEALSSAGEREPNFSLDFDSDVSSIESRKKVIFQHYYSSGTAYCHVTEISHRHGLREDSTDQGKIWSTGKTLGPSSLTVAPPLDDDLGADDDEGAGNLRLDFAKLTDEAIEVSVMQPYKRTGKIEWLFKVH</sequence>
<name>A0A915K5N0_ROMCU</name>
<feature type="signal peptide" evidence="1">
    <location>
        <begin position="1"/>
        <end position="34"/>
    </location>
</feature>
<dbReference type="WBParaSite" id="nRc.2.0.1.t33504-RA">
    <property type="protein sequence ID" value="nRc.2.0.1.t33504-RA"/>
    <property type="gene ID" value="nRc.2.0.1.g33504"/>
</dbReference>
<accession>A0A915K5N0</accession>
<dbReference type="Proteomes" id="UP000887565">
    <property type="component" value="Unplaced"/>
</dbReference>
<proteinExistence type="predicted"/>
<keyword evidence="1" id="KW-0732">Signal</keyword>
<reference evidence="3" key="1">
    <citation type="submission" date="2022-11" db="UniProtKB">
        <authorList>
            <consortium name="WormBaseParasite"/>
        </authorList>
    </citation>
    <scope>IDENTIFICATION</scope>
</reference>
<evidence type="ECO:0000313" key="2">
    <source>
        <dbReference type="Proteomes" id="UP000887565"/>
    </source>
</evidence>
<feature type="chain" id="PRO_5037861517" evidence="1">
    <location>
        <begin position="35"/>
        <end position="166"/>
    </location>
</feature>
<protein>
    <submittedName>
        <fullName evidence="3">Uncharacterized protein</fullName>
    </submittedName>
</protein>
<keyword evidence="2" id="KW-1185">Reference proteome</keyword>
<organism evidence="2 3">
    <name type="scientific">Romanomermis culicivorax</name>
    <name type="common">Nematode worm</name>
    <dbReference type="NCBI Taxonomy" id="13658"/>
    <lineage>
        <taxon>Eukaryota</taxon>
        <taxon>Metazoa</taxon>
        <taxon>Ecdysozoa</taxon>
        <taxon>Nematoda</taxon>
        <taxon>Enoplea</taxon>
        <taxon>Dorylaimia</taxon>
        <taxon>Mermithida</taxon>
        <taxon>Mermithoidea</taxon>
        <taxon>Mermithidae</taxon>
        <taxon>Romanomermis</taxon>
    </lineage>
</organism>
<evidence type="ECO:0000256" key="1">
    <source>
        <dbReference type="SAM" id="SignalP"/>
    </source>
</evidence>